<organism evidence="1 2">
    <name type="scientific">Eretmocerus hayati</name>
    <dbReference type="NCBI Taxonomy" id="131215"/>
    <lineage>
        <taxon>Eukaryota</taxon>
        <taxon>Metazoa</taxon>
        <taxon>Ecdysozoa</taxon>
        <taxon>Arthropoda</taxon>
        <taxon>Hexapoda</taxon>
        <taxon>Insecta</taxon>
        <taxon>Pterygota</taxon>
        <taxon>Neoptera</taxon>
        <taxon>Endopterygota</taxon>
        <taxon>Hymenoptera</taxon>
        <taxon>Apocrita</taxon>
        <taxon>Proctotrupomorpha</taxon>
        <taxon>Chalcidoidea</taxon>
        <taxon>Aphelinidae</taxon>
        <taxon>Aphelininae</taxon>
        <taxon>Eretmocerus</taxon>
    </lineage>
</organism>
<dbReference type="Proteomes" id="UP001239111">
    <property type="component" value="Chromosome 4"/>
</dbReference>
<sequence>MFPDRIMPKIRQKHHCSVPGCYNDSFTHSHLYFHKFPDPGPYSSARNLPPQHEYIIVDKRGYQHKVDRLTVWKTVLKIGDLTKDMRVCSMHFTEEDYEISDLNKRPQLMKIAIPSCNLPESYPDPLVEDNSWKMRGRTKKPINVEIRSFRKSYSTEPEPQILIDIPDDDEEEDPPIFDGTLNNDHQMGCEEGYEHEDIGRIEADRVDVIIHDHGYFKDCQHRYLSSACQIESFANEVEVIAQCDSDQSFADVNSDDIVVDSTGSNITDLEVQNAPLTISEECKKAKKLKSAYTQTDEKPFSFSYSYIERKAGMSYYTGLDNSKIFRLILKSLGPAAYHLQSQWHRVDKVSVENQLLITLIKLKRYTPSIELATMFDTHSTAIHNIFLTWVNFMAAEWKKLAIWPVQALINHRIVPGFRTTPSGMGDPLFCFTISQASAHSQASVDFQDNLKELKVSPSVAQDYSVESQRSYADKLAIAANKSFNILKFKLSSRHEIVGREIFFVCCMLCIFNNDIVIE</sequence>
<proteinExistence type="predicted"/>
<dbReference type="EMBL" id="CM056744">
    <property type="protein sequence ID" value="KAJ8668191.1"/>
    <property type="molecule type" value="Genomic_DNA"/>
</dbReference>
<protein>
    <submittedName>
        <fullName evidence="1">Uncharacterized protein</fullName>
    </submittedName>
</protein>
<accession>A0ACC2NBB0</accession>
<comment type="caution">
    <text evidence="1">The sequence shown here is derived from an EMBL/GenBank/DDBJ whole genome shotgun (WGS) entry which is preliminary data.</text>
</comment>
<reference evidence="1" key="1">
    <citation type="submission" date="2023-04" db="EMBL/GenBank/DDBJ databases">
        <title>A chromosome-level genome assembly of the parasitoid wasp Eretmocerus hayati.</title>
        <authorList>
            <person name="Zhong Y."/>
            <person name="Liu S."/>
            <person name="Liu Y."/>
        </authorList>
    </citation>
    <scope>NUCLEOTIDE SEQUENCE</scope>
    <source>
        <strain evidence="1">ZJU_SS_LIU_2023</strain>
    </source>
</reference>
<name>A0ACC2NBB0_9HYME</name>
<gene>
    <name evidence="1" type="ORF">QAD02_009854</name>
</gene>
<evidence type="ECO:0000313" key="2">
    <source>
        <dbReference type="Proteomes" id="UP001239111"/>
    </source>
</evidence>
<keyword evidence="2" id="KW-1185">Reference proteome</keyword>
<evidence type="ECO:0000313" key="1">
    <source>
        <dbReference type="EMBL" id="KAJ8668191.1"/>
    </source>
</evidence>